<sequence length="44" mass="4650">MANRPTIADLARAAGVSTATVDRVLNGRLSVRAETARKVQDAAR</sequence>
<evidence type="ECO:0000313" key="3">
    <source>
        <dbReference type="Proteomes" id="UP000198914"/>
    </source>
</evidence>
<dbReference type="STRING" id="1244108.SAMN05444004_1161"/>
<dbReference type="PROSITE" id="PS00356">
    <property type="entry name" value="HTH_LACI_1"/>
    <property type="match status" value="1"/>
</dbReference>
<dbReference type="GO" id="GO:0006355">
    <property type="term" value="P:regulation of DNA-templated transcription"/>
    <property type="evidence" value="ECO:0007669"/>
    <property type="project" value="InterPro"/>
</dbReference>
<organism evidence="2 3">
    <name type="scientific">Jannaschia faecimaris</name>
    <dbReference type="NCBI Taxonomy" id="1244108"/>
    <lineage>
        <taxon>Bacteria</taxon>
        <taxon>Pseudomonadati</taxon>
        <taxon>Pseudomonadota</taxon>
        <taxon>Alphaproteobacteria</taxon>
        <taxon>Rhodobacterales</taxon>
        <taxon>Roseobacteraceae</taxon>
        <taxon>Jannaschia</taxon>
    </lineage>
</organism>
<dbReference type="Pfam" id="PF00356">
    <property type="entry name" value="LacI"/>
    <property type="match status" value="1"/>
</dbReference>
<dbReference type="Gene3D" id="1.10.260.40">
    <property type="entry name" value="lambda repressor-like DNA-binding domains"/>
    <property type="match status" value="1"/>
</dbReference>
<dbReference type="Proteomes" id="UP000198914">
    <property type="component" value="Unassembled WGS sequence"/>
</dbReference>
<accession>A0A1H3TAU9</accession>
<dbReference type="AlphaFoldDB" id="A0A1H3TAU9"/>
<evidence type="ECO:0000313" key="2">
    <source>
        <dbReference type="EMBL" id="SDZ47366.1"/>
    </source>
</evidence>
<dbReference type="InterPro" id="IPR010982">
    <property type="entry name" value="Lambda_DNA-bd_dom_sf"/>
</dbReference>
<proteinExistence type="predicted"/>
<gene>
    <name evidence="2" type="ORF">SAMN05444004_1161</name>
</gene>
<dbReference type="GO" id="GO:0003677">
    <property type="term" value="F:DNA binding"/>
    <property type="evidence" value="ECO:0007669"/>
    <property type="project" value="InterPro"/>
</dbReference>
<protein>
    <submittedName>
        <fullName evidence="2">LacI family transcriptional regulator</fullName>
    </submittedName>
</protein>
<dbReference type="InterPro" id="IPR000843">
    <property type="entry name" value="HTH_LacI"/>
</dbReference>
<dbReference type="CDD" id="cd01392">
    <property type="entry name" value="HTH_LacI"/>
    <property type="match status" value="1"/>
</dbReference>
<keyword evidence="3" id="KW-1185">Reference proteome</keyword>
<dbReference type="PROSITE" id="PS50932">
    <property type="entry name" value="HTH_LACI_2"/>
    <property type="match status" value="1"/>
</dbReference>
<dbReference type="RefSeq" id="WP_139176675.1">
    <property type="nucleotide sequence ID" value="NZ_FNPX01000016.1"/>
</dbReference>
<dbReference type="SMART" id="SM00354">
    <property type="entry name" value="HTH_LACI"/>
    <property type="match status" value="1"/>
</dbReference>
<feature type="domain" description="HTH lacI-type" evidence="1">
    <location>
        <begin position="5"/>
        <end position="44"/>
    </location>
</feature>
<feature type="non-terminal residue" evidence="2">
    <location>
        <position position="44"/>
    </location>
</feature>
<dbReference type="OrthoDB" id="7811243at2"/>
<name>A0A1H3TAU9_9RHOB</name>
<dbReference type="SUPFAM" id="SSF47413">
    <property type="entry name" value="lambda repressor-like DNA-binding domains"/>
    <property type="match status" value="1"/>
</dbReference>
<evidence type="ECO:0000259" key="1">
    <source>
        <dbReference type="PROSITE" id="PS50932"/>
    </source>
</evidence>
<reference evidence="3" key="1">
    <citation type="submission" date="2016-10" db="EMBL/GenBank/DDBJ databases">
        <authorList>
            <person name="Varghese N."/>
            <person name="Submissions S."/>
        </authorList>
    </citation>
    <scope>NUCLEOTIDE SEQUENCE [LARGE SCALE GENOMIC DNA]</scope>
    <source>
        <strain evidence="3">DSM 100420</strain>
    </source>
</reference>
<dbReference type="PRINTS" id="PR00036">
    <property type="entry name" value="HTHLACI"/>
</dbReference>
<dbReference type="EMBL" id="FNPX01000016">
    <property type="protein sequence ID" value="SDZ47366.1"/>
    <property type="molecule type" value="Genomic_DNA"/>
</dbReference>